<keyword evidence="3" id="KW-1185">Reference proteome</keyword>
<dbReference type="RefSeq" id="WP_280999410.1">
    <property type="nucleotide sequence ID" value="NZ_CP069362.1"/>
</dbReference>
<reference evidence="2 3" key="1">
    <citation type="submission" date="2021-02" db="EMBL/GenBank/DDBJ databases">
        <title>Characterization of Marinitoga sp. nov. str. BP5-C20A.</title>
        <authorList>
            <person name="Erauso G."/>
            <person name="Postec A."/>
        </authorList>
    </citation>
    <scope>NUCLEOTIDE SEQUENCE [LARGE SCALE GENOMIC DNA]</scope>
    <source>
        <strain evidence="2 3">BP5-C20A</strain>
    </source>
</reference>
<keyword evidence="1" id="KW-0175">Coiled coil</keyword>
<accession>A0ABY8PRC8</accession>
<feature type="coiled-coil region" evidence="1">
    <location>
        <begin position="234"/>
        <end position="268"/>
    </location>
</feature>
<evidence type="ECO:0000313" key="3">
    <source>
        <dbReference type="Proteomes" id="UP001232493"/>
    </source>
</evidence>
<feature type="coiled-coil region" evidence="1">
    <location>
        <begin position="551"/>
        <end position="578"/>
    </location>
</feature>
<proteinExistence type="predicted"/>
<evidence type="ECO:0000256" key="1">
    <source>
        <dbReference type="SAM" id="Coils"/>
    </source>
</evidence>
<dbReference type="Proteomes" id="UP001232493">
    <property type="component" value="Chromosome"/>
</dbReference>
<dbReference type="EMBL" id="CP069362">
    <property type="protein sequence ID" value="WGS65172.1"/>
    <property type="molecule type" value="Genomic_DNA"/>
</dbReference>
<organism evidence="2 3">
    <name type="scientific">Marinitoga aeolica</name>
    <dbReference type="NCBI Taxonomy" id="2809031"/>
    <lineage>
        <taxon>Bacteria</taxon>
        <taxon>Thermotogati</taxon>
        <taxon>Thermotogota</taxon>
        <taxon>Thermotogae</taxon>
        <taxon>Petrotogales</taxon>
        <taxon>Petrotogaceae</taxon>
        <taxon>Marinitoga</taxon>
    </lineage>
</organism>
<name>A0ABY8PRC8_9BACT</name>
<feature type="coiled-coil region" evidence="1">
    <location>
        <begin position="465"/>
        <end position="499"/>
    </location>
</feature>
<protein>
    <submittedName>
        <fullName evidence="2">Uncharacterized protein</fullName>
    </submittedName>
</protein>
<evidence type="ECO:0000313" key="2">
    <source>
        <dbReference type="EMBL" id="WGS65172.1"/>
    </source>
</evidence>
<sequence length="614" mass="73929">MNIRELYGLYKENPEKKVFLCFTDKKEKILGEEIFENTLSKEFKYFFISEDKCKTSIEITLKNLMSKIKPKIFETKYGKYKNNIILKVSVDEKSNTLEKILQMMIYYTPHIKIAKDGIAYYLLIEKFNNHLSLKLFLENLKAQGETLLYDVYKECDFKKKIFSRIFVKDEYCVQNYEFTFIQDIMIIDNNIIIDNIKFQTINNFIQFDFSEKAKFEELSEDFMSLYLNLDLIKRKNYKETYRELKNTKKRLERELRNIDRILYKIENNLEYMGGFIIEEDKLYQVYPLLLLYDTEDSDKIKVYLFKSENKYYYFFYGPDYLVPNSMMYKYSEDPNYSTIKLKVLVPSNYQLTPELNISKSDKLFEKFINSITNEDINVEDYILILDFKNKFFDKYGVFIKKDSGITLKDFIEKYVKFESPENFEMYIKDFNIKERSKYEIDLDKNLELFYNSIIEDIDSEIDQAFKKWENSKKEIINIMKEEEEKLKLFINDLNLMKEKIENYFENPTVFNLLNNIINNINTYNKDIKNFVESDELKVLTEDEYENTKKMMFNTLNLLNNLKTNMEEEKNKYNENFNVISDDLSDLIDSLNGILSNYEYLDKKLSEVGGKNEEV</sequence>
<gene>
    <name evidence="2" type="ORF">JRV97_01040</name>
</gene>